<evidence type="ECO:0000313" key="1">
    <source>
        <dbReference type="EMBL" id="KKM95937.1"/>
    </source>
</evidence>
<proteinExistence type="predicted"/>
<dbReference type="EMBL" id="LAZR01005945">
    <property type="protein sequence ID" value="KKM95937.1"/>
    <property type="molecule type" value="Genomic_DNA"/>
</dbReference>
<dbReference type="AlphaFoldDB" id="A0A0F9PS15"/>
<name>A0A0F9PS15_9ZZZZ</name>
<accession>A0A0F9PS15</accession>
<protein>
    <submittedName>
        <fullName evidence="1">Uncharacterized protein</fullName>
    </submittedName>
</protein>
<reference evidence="1" key="1">
    <citation type="journal article" date="2015" name="Nature">
        <title>Complex archaea that bridge the gap between prokaryotes and eukaryotes.</title>
        <authorList>
            <person name="Spang A."/>
            <person name="Saw J.H."/>
            <person name="Jorgensen S.L."/>
            <person name="Zaremba-Niedzwiedzka K."/>
            <person name="Martijn J."/>
            <person name="Lind A.E."/>
            <person name="van Eijk R."/>
            <person name="Schleper C."/>
            <person name="Guy L."/>
            <person name="Ettema T.J."/>
        </authorList>
    </citation>
    <scope>NUCLEOTIDE SEQUENCE</scope>
</reference>
<comment type="caution">
    <text evidence="1">The sequence shown here is derived from an EMBL/GenBank/DDBJ whole genome shotgun (WGS) entry which is preliminary data.</text>
</comment>
<organism evidence="1">
    <name type="scientific">marine sediment metagenome</name>
    <dbReference type="NCBI Taxonomy" id="412755"/>
    <lineage>
        <taxon>unclassified sequences</taxon>
        <taxon>metagenomes</taxon>
        <taxon>ecological metagenomes</taxon>
    </lineage>
</organism>
<gene>
    <name evidence="1" type="ORF">LCGC14_1183080</name>
</gene>
<sequence>MKCKECKYEYDYGQDAESIKETGLCQLCHRGYLKTINPPHPDDKAGRGL</sequence>